<evidence type="ECO:0000313" key="3">
    <source>
        <dbReference type="Proteomes" id="UP000271087"/>
    </source>
</evidence>
<protein>
    <submittedName>
        <fullName evidence="4">CCHC-type domain-containing protein</fullName>
    </submittedName>
</protein>
<dbReference type="PANTHER" id="PTHR47331:SF5">
    <property type="entry name" value="RIBONUCLEASE H"/>
    <property type="match status" value="1"/>
</dbReference>
<reference evidence="4" key="1">
    <citation type="submission" date="2016-06" db="UniProtKB">
        <authorList>
            <consortium name="WormBaseParasite"/>
        </authorList>
    </citation>
    <scope>IDENTIFICATION</scope>
</reference>
<evidence type="ECO:0000256" key="1">
    <source>
        <dbReference type="SAM" id="MobiDB-lite"/>
    </source>
</evidence>
<name>A0A182EUJ4_ONCOC</name>
<gene>
    <name evidence="2" type="ORF">NOO_LOCUS11825</name>
</gene>
<feature type="compositionally biased region" description="Polar residues" evidence="1">
    <location>
        <begin position="359"/>
        <end position="375"/>
    </location>
</feature>
<dbReference type="WBParaSite" id="nOo.2.0.1.t11825-RA">
    <property type="protein sequence ID" value="nOo.2.0.1.t11825-RA"/>
    <property type="gene ID" value="nOo.2.0.1.g11825"/>
</dbReference>
<proteinExistence type="predicted"/>
<feature type="compositionally biased region" description="Basic and acidic residues" evidence="1">
    <location>
        <begin position="321"/>
        <end position="338"/>
    </location>
</feature>
<evidence type="ECO:0000313" key="2">
    <source>
        <dbReference type="EMBL" id="VDM97194.1"/>
    </source>
</evidence>
<reference evidence="2 3" key="2">
    <citation type="submission" date="2018-08" db="EMBL/GenBank/DDBJ databases">
        <authorList>
            <person name="Laetsch R D."/>
            <person name="Stevens L."/>
            <person name="Kumar S."/>
            <person name="Blaxter L. M."/>
        </authorList>
    </citation>
    <scope>NUCLEOTIDE SEQUENCE [LARGE SCALE GENOMIC DNA]</scope>
</reference>
<feature type="region of interest" description="Disordered" evidence="1">
    <location>
        <begin position="321"/>
        <end position="375"/>
    </location>
</feature>
<dbReference type="AlphaFoldDB" id="A0A182EUJ4"/>
<keyword evidence="3" id="KW-1185">Reference proteome</keyword>
<dbReference type="PANTHER" id="PTHR47331">
    <property type="entry name" value="PHD-TYPE DOMAIN-CONTAINING PROTEIN"/>
    <property type="match status" value="1"/>
</dbReference>
<dbReference type="STRING" id="42157.A0A182EUJ4"/>
<accession>A0A182EUJ4</accession>
<evidence type="ECO:0000313" key="4">
    <source>
        <dbReference type="WBParaSite" id="nOo.2.0.1.t11825-RA"/>
    </source>
</evidence>
<dbReference type="Proteomes" id="UP000271087">
    <property type="component" value="Unassembled WGS sequence"/>
</dbReference>
<dbReference type="Pfam" id="PF03564">
    <property type="entry name" value="DUF1759"/>
    <property type="match status" value="1"/>
</dbReference>
<sequence>MSSSLNAAAQPTKENLVRLLEEVETTDLTPDPDLSREQLRQHYELKGRIVKEKTKRLDLYINTLESLDKSWLELIQKTTLPIQRKEEEAKYAKMVEDETGILKLINRGKEAKITLEMYMDDFQRAVQQLSEVKSEEPVTHGETSRTVRATVNLPQLPLPTFSGDPKLWREFWSGFSVAVHFQDIPDIQKLNYLMSCLKGDALLAVRGYDIAPENYDVIRNVLTEKFGQPTTIKKSLYNELQSIKRNDREWKATIEATERVLRQLEATGENLEHSSIEILIENKLPAWILDKVYQSKKERRIWSVQSLRLFLAELVQRNEEVTRSQIPNKERDSAERRPKTPYKFRGETSALAIKKKTEANSSKPTANPKKPNQSKRPCGFCNEDHWDNECRNYPTFKQRMEYLAKIKACLNCLKPGHTTENCNLRKRSCFHCKGPHNTALCCIKYGLQTSESKGQQSNAIVANPITQGINSDEKEVLLLCNEVTVSKPNKPETTERVMAFFDIGAQMSFISKGLADRLKLQRTKEETITIVTF</sequence>
<organism evidence="4">
    <name type="scientific">Onchocerca ochengi</name>
    <name type="common">Filarial nematode worm</name>
    <dbReference type="NCBI Taxonomy" id="42157"/>
    <lineage>
        <taxon>Eukaryota</taxon>
        <taxon>Metazoa</taxon>
        <taxon>Ecdysozoa</taxon>
        <taxon>Nematoda</taxon>
        <taxon>Chromadorea</taxon>
        <taxon>Rhabditida</taxon>
        <taxon>Spirurina</taxon>
        <taxon>Spiruromorpha</taxon>
        <taxon>Filarioidea</taxon>
        <taxon>Onchocercidae</taxon>
        <taxon>Onchocerca</taxon>
    </lineage>
</organism>
<dbReference type="OrthoDB" id="5869984at2759"/>
<dbReference type="InterPro" id="IPR005312">
    <property type="entry name" value="DUF1759"/>
</dbReference>
<dbReference type="EMBL" id="UYRW01008886">
    <property type="protein sequence ID" value="VDM97194.1"/>
    <property type="molecule type" value="Genomic_DNA"/>
</dbReference>